<accession>A0A165RCL0</accession>
<dbReference type="AlphaFoldDB" id="A0A165RCL0"/>
<organism evidence="2 3">
    <name type="scientific">Neolentinus lepideus HHB14362 ss-1</name>
    <dbReference type="NCBI Taxonomy" id="1314782"/>
    <lineage>
        <taxon>Eukaryota</taxon>
        <taxon>Fungi</taxon>
        <taxon>Dikarya</taxon>
        <taxon>Basidiomycota</taxon>
        <taxon>Agaricomycotina</taxon>
        <taxon>Agaricomycetes</taxon>
        <taxon>Gloeophyllales</taxon>
        <taxon>Gloeophyllaceae</taxon>
        <taxon>Neolentinus</taxon>
    </lineage>
</organism>
<protein>
    <submittedName>
        <fullName evidence="2">Uncharacterized protein</fullName>
    </submittedName>
</protein>
<sequence length="222" mass="25210">MYVRIVCSPAMFCQRHVRIRAYRGHGFVASCASGGVAASRRTAPRRTMPRNAGVCTRPSARRRRIWFVPQADASPWCRDLMRSARAERGAPSAVPSRRALPEIPPASRQTSYSDVGARRPVQAHDCIGLMSQQAPTREDADIITMMSTIIELKLCEGYEAQPRWTSVVRPPVFKRSGFAPRRRWQDKDVPFPVGTYYVGAWRLDVMLLFLYLLGRGPRFCRR</sequence>
<feature type="region of interest" description="Disordered" evidence="1">
    <location>
        <begin position="87"/>
        <end position="115"/>
    </location>
</feature>
<dbReference type="InParanoid" id="A0A165RCL0"/>
<proteinExistence type="predicted"/>
<name>A0A165RCL0_9AGAM</name>
<keyword evidence="3" id="KW-1185">Reference proteome</keyword>
<evidence type="ECO:0000256" key="1">
    <source>
        <dbReference type="SAM" id="MobiDB-lite"/>
    </source>
</evidence>
<evidence type="ECO:0000313" key="3">
    <source>
        <dbReference type="Proteomes" id="UP000076761"/>
    </source>
</evidence>
<dbReference type="Proteomes" id="UP000076761">
    <property type="component" value="Unassembled WGS sequence"/>
</dbReference>
<gene>
    <name evidence="2" type="ORF">NEOLEDRAFT_522991</name>
</gene>
<reference evidence="2 3" key="1">
    <citation type="journal article" date="2016" name="Mol. Biol. Evol.">
        <title>Comparative Genomics of Early-Diverging Mushroom-Forming Fungi Provides Insights into the Origins of Lignocellulose Decay Capabilities.</title>
        <authorList>
            <person name="Nagy L.G."/>
            <person name="Riley R."/>
            <person name="Tritt A."/>
            <person name="Adam C."/>
            <person name="Daum C."/>
            <person name="Floudas D."/>
            <person name="Sun H."/>
            <person name="Yadav J.S."/>
            <person name="Pangilinan J."/>
            <person name="Larsson K.H."/>
            <person name="Matsuura K."/>
            <person name="Barry K."/>
            <person name="Labutti K."/>
            <person name="Kuo R."/>
            <person name="Ohm R.A."/>
            <person name="Bhattacharya S.S."/>
            <person name="Shirouzu T."/>
            <person name="Yoshinaga Y."/>
            <person name="Martin F.M."/>
            <person name="Grigoriev I.V."/>
            <person name="Hibbett D.S."/>
        </authorList>
    </citation>
    <scope>NUCLEOTIDE SEQUENCE [LARGE SCALE GENOMIC DNA]</scope>
    <source>
        <strain evidence="2 3">HHB14362 ss-1</strain>
    </source>
</reference>
<dbReference type="EMBL" id="KV425583">
    <property type="protein sequence ID" value="KZT23619.1"/>
    <property type="molecule type" value="Genomic_DNA"/>
</dbReference>
<evidence type="ECO:0000313" key="2">
    <source>
        <dbReference type="EMBL" id="KZT23619.1"/>
    </source>
</evidence>